<evidence type="ECO:0000313" key="4">
    <source>
        <dbReference type="Proteomes" id="UP000664132"/>
    </source>
</evidence>
<proteinExistence type="predicted"/>
<feature type="domain" description="CCHC-type" evidence="2">
    <location>
        <begin position="224"/>
        <end position="238"/>
    </location>
</feature>
<organism evidence="3 4">
    <name type="scientific">Cadophora malorum</name>
    <dbReference type="NCBI Taxonomy" id="108018"/>
    <lineage>
        <taxon>Eukaryota</taxon>
        <taxon>Fungi</taxon>
        <taxon>Dikarya</taxon>
        <taxon>Ascomycota</taxon>
        <taxon>Pezizomycotina</taxon>
        <taxon>Leotiomycetes</taxon>
        <taxon>Helotiales</taxon>
        <taxon>Ploettnerulaceae</taxon>
        <taxon>Cadophora</taxon>
    </lineage>
</organism>
<gene>
    <name evidence="3" type="ORF">IFR04_008451</name>
</gene>
<dbReference type="AlphaFoldDB" id="A0A8H7TB88"/>
<comment type="caution">
    <text evidence="3">The sequence shown here is derived from an EMBL/GenBank/DDBJ whole genome shotgun (WGS) entry which is preliminary data.</text>
</comment>
<dbReference type="OrthoDB" id="3505248at2759"/>
<keyword evidence="1" id="KW-0479">Metal-binding</keyword>
<evidence type="ECO:0000256" key="1">
    <source>
        <dbReference type="PROSITE-ProRule" id="PRU00047"/>
    </source>
</evidence>
<dbReference type="Proteomes" id="UP000664132">
    <property type="component" value="Unassembled WGS sequence"/>
</dbReference>
<sequence>MFIQTPPHSKTNDEDYISTVATALKDIRDHKSFHELPGFVYYDRFLRFLNTIGPLNTSCIKVRRFGGVCMRHRYCRQDTCGKGCDVDLMDCLRAFIPFINRFCTGLEKLVLHTKEDRHFERDPSYQIDGMPKSREEAILPFLQNEVRQLSTLKELEVYDGFGSKSLDYAKPTMDWFKDRAAKKARKVREAHIRMQILKAQANEDNVHCAFCGEGHVWVDCYNLCKFCGDFGHFAKTCPHTK</sequence>
<keyword evidence="1" id="KW-0862">Zinc</keyword>
<keyword evidence="1" id="KW-0863">Zinc-finger</keyword>
<reference evidence="3" key="1">
    <citation type="submission" date="2021-02" db="EMBL/GenBank/DDBJ databases">
        <title>Genome sequence Cadophora malorum strain M34.</title>
        <authorList>
            <person name="Stefanovic E."/>
            <person name="Vu D."/>
            <person name="Scully C."/>
            <person name="Dijksterhuis J."/>
            <person name="Roader J."/>
            <person name="Houbraken J."/>
        </authorList>
    </citation>
    <scope>NUCLEOTIDE SEQUENCE</scope>
    <source>
        <strain evidence="3">M34</strain>
    </source>
</reference>
<accession>A0A8H7TB88</accession>
<protein>
    <recommendedName>
        <fullName evidence="2">CCHC-type domain-containing protein</fullName>
    </recommendedName>
</protein>
<evidence type="ECO:0000259" key="2">
    <source>
        <dbReference type="PROSITE" id="PS50158"/>
    </source>
</evidence>
<dbReference type="SUPFAM" id="SSF57756">
    <property type="entry name" value="Retrovirus zinc finger-like domains"/>
    <property type="match status" value="1"/>
</dbReference>
<dbReference type="GO" id="GO:0008270">
    <property type="term" value="F:zinc ion binding"/>
    <property type="evidence" value="ECO:0007669"/>
    <property type="project" value="UniProtKB-KW"/>
</dbReference>
<dbReference type="InterPro" id="IPR036875">
    <property type="entry name" value="Znf_CCHC_sf"/>
</dbReference>
<dbReference type="Gene3D" id="4.10.60.10">
    <property type="entry name" value="Zinc finger, CCHC-type"/>
    <property type="match status" value="1"/>
</dbReference>
<name>A0A8H7TB88_9HELO</name>
<dbReference type="InterPro" id="IPR001878">
    <property type="entry name" value="Znf_CCHC"/>
</dbReference>
<dbReference type="PROSITE" id="PS50158">
    <property type="entry name" value="ZF_CCHC"/>
    <property type="match status" value="1"/>
</dbReference>
<evidence type="ECO:0000313" key="3">
    <source>
        <dbReference type="EMBL" id="KAG4418384.1"/>
    </source>
</evidence>
<dbReference type="EMBL" id="JAFJYH010000129">
    <property type="protein sequence ID" value="KAG4418384.1"/>
    <property type="molecule type" value="Genomic_DNA"/>
</dbReference>
<keyword evidence="4" id="KW-1185">Reference proteome</keyword>
<dbReference type="GO" id="GO:0003676">
    <property type="term" value="F:nucleic acid binding"/>
    <property type="evidence" value="ECO:0007669"/>
    <property type="project" value="InterPro"/>
</dbReference>